<evidence type="ECO:0000256" key="4">
    <source>
        <dbReference type="ARBA" id="ARBA00022692"/>
    </source>
</evidence>
<evidence type="ECO:0000256" key="7">
    <source>
        <dbReference type="ARBA" id="ARBA00023186"/>
    </source>
</evidence>
<dbReference type="Proteomes" id="UP001350748">
    <property type="component" value="Unassembled WGS sequence"/>
</dbReference>
<feature type="domain" description="Ancillary SecYEG translocon subunit/Cell division coordinator CpoB TPR" evidence="10">
    <location>
        <begin position="21"/>
        <end position="193"/>
    </location>
</feature>
<protein>
    <submittedName>
        <fullName evidence="11">Tetratricopeptide repeat protein</fullName>
    </submittedName>
</protein>
<dbReference type="EMBL" id="JAZHYN010000002">
    <property type="protein sequence ID" value="MEF3365191.1"/>
    <property type="molecule type" value="Genomic_DNA"/>
</dbReference>
<keyword evidence="5 9" id="KW-1133">Transmembrane helix</keyword>
<reference evidence="11 12" key="1">
    <citation type="submission" date="2024-02" db="EMBL/GenBank/DDBJ databases">
        <authorList>
            <person name="Grouzdev D."/>
        </authorList>
    </citation>
    <scope>NUCLEOTIDE SEQUENCE [LARGE SCALE GENOMIC DNA]</scope>
    <source>
        <strain evidence="11 12">9N</strain>
    </source>
</reference>
<feature type="region of interest" description="Disordered" evidence="8">
    <location>
        <begin position="216"/>
        <end position="257"/>
    </location>
</feature>
<proteinExistence type="predicted"/>
<dbReference type="PANTHER" id="PTHR38035:SF1">
    <property type="entry name" value="ANCILLARY SECYEG TRANSLOCON SUBUNIT"/>
    <property type="match status" value="1"/>
</dbReference>
<evidence type="ECO:0000256" key="6">
    <source>
        <dbReference type="ARBA" id="ARBA00023136"/>
    </source>
</evidence>
<evidence type="ECO:0000256" key="9">
    <source>
        <dbReference type="SAM" id="Phobius"/>
    </source>
</evidence>
<keyword evidence="6 9" id="KW-0472">Membrane</keyword>
<sequence length="257" mass="27746">MSDIFHEVDEDVRRDRAAELWRRYQTPIFILAVLIVAATGAWSYYQTNRQKAAEAANARFEAAVALANEGKNAEAAAAFDAIVKDGPKGYAGLARIRAAEARPDKAQALKELEAISDDRNVDKLTQEVALLRAALLVMETGDRENMMRALAPLMLSDASFRFSANEWNGLDALANNDFDEAERVFNLLLNDRDAPQSMRQRAAAYRGLLHAKRGPKAAAPSATGANGGNIAVTPVIEPETEGAAPSGEAPLEAKPAN</sequence>
<evidence type="ECO:0000256" key="1">
    <source>
        <dbReference type="ARBA" id="ARBA00004167"/>
    </source>
</evidence>
<dbReference type="Pfam" id="PF09976">
    <property type="entry name" value="TPR_21"/>
    <property type="match status" value="1"/>
</dbReference>
<dbReference type="RefSeq" id="WP_332080091.1">
    <property type="nucleotide sequence ID" value="NZ_JAZHYN010000002.1"/>
</dbReference>
<evidence type="ECO:0000256" key="2">
    <source>
        <dbReference type="ARBA" id="ARBA00004236"/>
    </source>
</evidence>
<name>A0ABU7XCS7_9HYPH</name>
<comment type="subcellular location">
    <subcellularLocation>
        <location evidence="2">Cell membrane</location>
    </subcellularLocation>
    <subcellularLocation>
        <location evidence="1">Membrane</location>
        <topology evidence="1">Single-pass membrane protein</topology>
    </subcellularLocation>
</comment>
<evidence type="ECO:0000256" key="3">
    <source>
        <dbReference type="ARBA" id="ARBA00022475"/>
    </source>
</evidence>
<organism evidence="11 12">
    <name type="scientific">Methylocystis borbori</name>
    <dbReference type="NCBI Taxonomy" id="3118750"/>
    <lineage>
        <taxon>Bacteria</taxon>
        <taxon>Pseudomonadati</taxon>
        <taxon>Pseudomonadota</taxon>
        <taxon>Alphaproteobacteria</taxon>
        <taxon>Hyphomicrobiales</taxon>
        <taxon>Methylocystaceae</taxon>
        <taxon>Methylocystis</taxon>
    </lineage>
</organism>
<evidence type="ECO:0000313" key="11">
    <source>
        <dbReference type="EMBL" id="MEF3365191.1"/>
    </source>
</evidence>
<dbReference type="InterPro" id="IPR026039">
    <property type="entry name" value="YfgM"/>
</dbReference>
<evidence type="ECO:0000313" key="12">
    <source>
        <dbReference type="Proteomes" id="UP001350748"/>
    </source>
</evidence>
<keyword evidence="3" id="KW-1003">Cell membrane</keyword>
<keyword evidence="7" id="KW-0143">Chaperone</keyword>
<evidence type="ECO:0000256" key="5">
    <source>
        <dbReference type="ARBA" id="ARBA00022989"/>
    </source>
</evidence>
<keyword evidence="4 9" id="KW-0812">Transmembrane</keyword>
<gene>
    <name evidence="11" type="ORF">V3H18_01450</name>
</gene>
<feature type="transmembrane region" description="Helical" evidence="9">
    <location>
        <begin position="24"/>
        <end position="45"/>
    </location>
</feature>
<evidence type="ECO:0000256" key="8">
    <source>
        <dbReference type="SAM" id="MobiDB-lite"/>
    </source>
</evidence>
<accession>A0ABU7XCS7</accession>
<dbReference type="PANTHER" id="PTHR38035">
    <property type="entry name" value="UPF0070 PROTEIN YFGM"/>
    <property type="match status" value="1"/>
</dbReference>
<evidence type="ECO:0000259" key="10">
    <source>
        <dbReference type="Pfam" id="PF09976"/>
    </source>
</evidence>
<comment type="caution">
    <text evidence="11">The sequence shown here is derived from an EMBL/GenBank/DDBJ whole genome shotgun (WGS) entry which is preliminary data.</text>
</comment>
<keyword evidence="12" id="KW-1185">Reference proteome</keyword>
<dbReference type="InterPro" id="IPR018704">
    <property type="entry name" value="SecYEG/CpoB_TPR"/>
</dbReference>